<proteinExistence type="predicted"/>
<gene>
    <name evidence="1" type="ORF">B0T16DRAFT_181666</name>
</gene>
<protein>
    <submittedName>
        <fullName evidence="1">Uncharacterized protein</fullName>
    </submittedName>
</protein>
<organism evidence="1 2">
    <name type="scientific">Cercophora newfieldiana</name>
    <dbReference type="NCBI Taxonomy" id="92897"/>
    <lineage>
        <taxon>Eukaryota</taxon>
        <taxon>Fungi</taxon>
        <taxon>Dikarya</taxon>
        <taxon>Ascomycota</taxon>
        <taxon>Pezizomycotina</taxon>
        <taxon>Sordariomycetes</taxon>
        <taxon>Sordariomycetidae</taxon>
        <taxon>Sordariales</taxon>
        <taxon>Lasiosphaeriaceae</taxon>
        <taxon>Cercophora</taxon>
    </lineage>
</organism>
<evidence type="ECO:0000313" key="1">
    <source>
        <dbReference type="EMBL" id="KAK0643427.1"/>
    </source>
</evidence>
<accession>A0AA39XZY8</accession>
<comment type="caution">
    <text evidence="1">The sequence shown here is derived from an EMBL/GenBank/DDBJ whole genome shotgun (WGS) entry which is preliminary data.</text>
</comment>
<keyword evidence="2" id="KW-1185">Reference proteome</keyword>
<dbReference type="Proteomes" id="UP001174936">
    <property type="component" value="Unassembled WGS sequence"/>
</dbReference>
<dbReference type="AlphaFoldDB" id="A0AA39XZY8"/>
<dbReference type="EMBL" id="JAULSV010000005">
    <property type="protein sequence ID" value="KAK0643427.1"/>
    <property type="molecule type" value="Genomic_DNA"/>
</dbReference>
<sequence>MSAPWILGIGKTRTMCWLPVQPADATHSQMWRRGGFSCRSLAPAGRLRLRLKLSSRCCRPTSMDMGEGSSCRRLTLSLTCLHTFSRDYGALLSALDQAAPSVLLHAEITSRGLTGEAGLSPMLSPSWHIHIRLQRLAIPLFASAVASWFLNPGPRPSLIVTYQHVRDSYHGGETVVIILKCGGSSELPPSSPMSSVGLLHLSSLSTPPPLGQPLPHPQVLSVVERLRISSSTLPQPHFDILLGSQPPLASIHITPTNGTELKDTIR</sequence>
<evidence type="ECO:0000313" key="2">
    <source>
        <dbReference type="Proteomes" id="UP001174936"/>
    </source>
</evidence>
<name>A0AA39XZY8_9PEZI</name>
<reference evidence="1" key="1">
    <citation type="submission" date="2023-06" db="EMBL/GenBank/DDBJ databases">
        <title>Genome-scale phylogeny and comparative genomics of the fungal order Sordariales.</title>
        <authorList>
            <consortium name="Lawrence Berkeley National Laboratory"/>
            <person name="Hensen N."/>
            <person name="Bonometti L."/>
            <person name="Westerberg I."/>
            <person name="Brannstrom I.O."/>
            <person name="Guillou S."/>
            <person name="Cros-Aarteil S."/>
            <person name="Calhoun S."/>
            <person name="Haridas S."/>
            <person name="Kuo A."/>
            <person name="Mondo S."/>
            <person name="Pangilinan J."/>
            <person name="Riley R."/>
            <person name="Labutti K."/>
            <person name="Andreopoulos B."/>
            <person name="Lipzen A."/>
            <person name="Chen C."/>
            <person name="Yanf M."/>
            <person name="Daum C."/>
            <person name="Ng V."/>
            <person name="Clum A."/>
            <person name="Steindorff A."/>
            <person name="Ohm R."/>
            <person name="Martin F."/>
            <person name="Silar P."/>
            <person name="Natvig D."/>
            <person name="Lalanne C."/>
            <person name="Gautier V."/>
            <person name="Ament-Velasquez S.L."/>
            <person name="Kruys A."/>
            <person name="Hutchinson M.I."/>
            <person name="Powell A.J."/>
            <person name="Barry K."/>
            <person name="Miller A.N."/>
            <person name="Grigoriev I.V."/>
            <person name="Debuchy R."/>
            <person name="Gladieux P."/>
            <person name="Thoren M.H."/>
            <person name="Johannesson H."/>
        </authorList>
    </citation>
    <scope>NUCLEOTIDE SEQUENCE</scope>
    <source>
        <strain evidence="1">SMH2532-1</strain>
    </source>
</reference>